<name>A0A126V0H0_9RHOB</name>
<evidence type="ECO:0008006" key="3">
    <source>
        <dbReference type="Google" id="ProtNLM"/>
    </source>
</evidence>
<dbReference type="AlphaFoldDB" id="A0A126V0H0"/>
<accession>A0A126V0H0</accession>
<dbReference type="EMBL" id="CP014327">
    <property type="protein sequence ID" value="AML51822.1"/>
    <property type="molecule type" value="Genomic_DNA"/>
</dbReference>
<proteinExistence type="predicted"/>
<sequence>MQETASLMNKAIELTLDRDAKAAQERVLKHFDQTRADVQGNPLLDKYSKELVQVMVKLMRDADLNINFRAQEFFASSKSDSKYMTKFEKHRQAGAPMGDTRNEVEMKMFRYGERVGVDSSTATTGEKAAGARLASFAVSTSPKFAGVIRPRYCSVNFPSVIDGMGAQWGRSHFVLADHLKPNMTFIHTDSFDDVSSKYDPIAKTKNTAEHVQSTKMANYHHMQRLIVNMSNNLFELLMDTSLGDTAPREKCAIIKKKYNLSPTSYVEGHIHAELHFRRDIKKIRICNTEKNGGQKVAENIRNFATKYNIQVEYFD</sequence>
<evidence type="ECO:0000313" key="2">
    <source>
        <dbReference type="Proteomes" id="UP000070371"/>
    </source>
</evidence>
<dbReference type="Proteomes" id="UP000070371">
    <property type="component" value="Chromosome"/>
</dbReference>
<evidence type="ECO:0000313" key="1">
    <source>
        <dbReference type="EMBL" id="AML51822.1"/>
    </source>
</evidence>
<dbReference type="KEGG" id="hat:RC74_11595"/>
<gene>
    <name evidence="1" type="ORF">RC74_11595</name>
</gene>
<reference evidence="1 2" key="1">
    <citation type="submission" date="2016-02" db="EMBL/GenBank/DDBJ databases">
        <title>Complete genome sequence of Halocynthiibacter arcticus PAMC 20958t from arctic marine sediment.</title>
        <authorList>
            <person name="Lee Y.M."/>
            <person name="Baek K."/>
            <person name="Lee H.K."/>
            <person name="Shin S.C."/>
        </authorList>
    </citation>
    <scope>NUCLEOTIDE SEQUENCE [LARGE SCALE GENOMIC DNA]</scope>
    <source>
        <strain evidence="1">PAMC 20958</strain>
    </source>
</reference>
<keyword evidence="2" id="KW-1185">Reference proteome</keyword>
<organism evidence="1 2">
    <name type="scientific">Falsihalocynthiibacter arcticus</name>
    <dbReference type="NCBI Taxonomy" id="1579316"/>
    <lineage>
        <taxon>Bacteria</taxon>
        <taxon>Pseudomonadati</taxon>
        <taxon>Pseudomonadota</taxon>
        <taxon>Alphaproteobacteria</taxon>
        <taxon>Rhodobacterales</taxon>
        <taxon>Roseobacteraceae</taxon>
        <taxon>Falsihalocynthiibacter</taxon>
    </lineage>
</organism>
<protein>
    <recommendedName>
        <fullName evidence="3">DUF3626 domain-containing protein</fullName>
    </recommendedName>
</protein>